<feature type="transmembrane region" description="Helical" evidence="1">
    <location>
        <begin position="223"/>
        <end position="244"/>
    </location>
</feature>
<feature type="transmembrane region" description="Helical" evidence="1">
    <location>
        <begin position="195"/>
        <end position="214"/>
    </location>
</feature>
<evidence type="ECO:0000256" key="1">
    <source>
        <dbReference type="SAM" id="Phobius"/>
    </source>
</evidence>
<name>C7Q4Z6_CATAD</name>
<keyword evidence="1" id="KW-1133">Transmembrane helix</keyword>
<accession>C7Q4Z6</accession>
<dbReference type="HOGENOM" id="CLU_029114_0_0_11"/>
<feature type="transmembrane region" description="Helical" evidence="1">
    <location>
        <begin position="106"/>
        <end position="126"/>
    </location>
</feature>
<dbReference type="EMBL" id="CP001700">
    <property type="protein sequence ID" value="ACU73944.1"/>
    <property type="molecule type" value="Genomic_DNA"/>
</dbReference>
<feature type="transmembrane region" description="Helical" evidence="1">
    <location>
        <begin position="15"/>
        <end position="34"/>
    </location>
</feature>
<reference evidence="2 3" key="1">
    <citation type="journal article" date="2009" name="Stand. Genomic Sci.">
        <title>Complete genome sequence of Catenulispora acidiphila type strain (ID 139908).</title>
        <authorList>
            <person name="Copeland A."/>
            <person name="Lapidus A."/>
            <person name="Glavina Del Rio T."/>
            <person name="Nolan M."/>
            <person name="Lucas S."/>
            <person name="Chen F."/>
            <person name="Tice H."/>
            <person name="Cheng J.F."/>
            <person name="Bruce D."/>
            <person name="Goodwin L."/>
            <person name="Pitluck S."/>
            <person name="Mikhailova N."/>
            <person name="Pati A."/>
            <person name="Ivanova N."/>
            <person name="Mavromatis K."/>
            <person name="Chen A."/>
            <person name="Palaniappan K."/>
            <person name="Chain P."/>
            <person name="Land M."/>
            <person name="Hauser L."/>
            <person name="Chang Y.J."/>
            <person name="Jeffries C.D."/>
            <person name="Chertkov O."/>
            <person name="Brettin T."/>
            <person name="Detter J.C."/>
            <person name="Han C."/>
            <person name="Ali Z."/>
            <person name="Tindall B.J."/>
            <person name="Goker M."/>
            <person name="Bristow J."/>
            <person name="Eisen J.A."/>
            <person name="Markowitz V."/>
            <person name="Hugenholtz P."/>
            <person name="Kyrpides N.C."/>
            <person name="Klenk H.P."/>
        </authorList>
    </citation>
    <scope>NUCLEOTIDE SEQUENCE [LARGE SCALE GENOMIC DNA]</scope>
    <source>
        <strain evidence="3">DSM 44928 / JCM 14897 / NBRC 102108 / NRRL B-24433 / ID139908</strain>
    </source>
</reference>
<dbReference type="Proteomes" id="UP000000851">
    <property type="component" value="Chromosome"/>
</dbReference>
<dbReference type="AlphaFoldDB" id="C7Q4Z6"/>
<proteinExistence type="predicted"/>
<evidence type="ECO:0008006" key="4">
    <source>
        <dbReference type="Google" id="ProtNLM"/>
    </source>
</evidence>
<dbReference type="STRING" id="479433.Caci_5084"/>
<dbReference type="InterPro" id="IPR018650">
    <property type="entry name" value="STSV1_Orf64"/>
</dbReference>
<keyword evidence="1" id="KW-0812">Transmembrane</keyword>
<dbReference type="InParanoid" id="C7Q4Z6"/>
<dbReference type="OrthoDB" id="5240834at2"/>
<protein>
    <recommendedName>
        <fullName evidence="4">DUF2079 domain-containing protein</fullName>
    </recommendedName>
</protein>
<keyword evidence="3" id="KW-1185">Reference proteome</keyword>
<evidence type="ECO:0000313" key="2">
    <source>
        <dbReference type="EMBL" id="ACU73944.1"/>
    </source>
</evidence>
<feature type="transmembrane region" description="Helical" evidence="1">
    <location>
        <begin position="133"/>
        <end position="154"/>
    </location>
</feature>
<feature type="transmembrane region" description="Helical" evidence="1">
    <location>
        <begin position="80"/>
        <end position="100"/>
    </location>
</feature>
<feature type="transmembrane region" description="Helical" evidence="1">
    <location>
        <begin position="294"/>
        <end position="319"/>
    </location>
</feature>
<dbReference type="RefSeq" id="WP_015793673.1">
    <property type="nucleotide sequence ID" value="NC_013131.1"/>
</dbReference>
<keyword evidence="1" id="KW-0472">Membrane</keyword>
<dbReference type="KEGG" id="cai:Caci_5084"/>
<organism evidence="2 3">
    <name type="scientific">Catenulispora acidiphila (strain DSM 44928 / JCM 14897 / NBRC 102108 / NRRL B-24433 / ID139908)</name>
    <dbReference type="NCBI Taxonomy" id="479433"/>
    <lineage>
        <taxon>Bacteria</taxon>
        <taxon>Bacillati</taxon>
        <taxon>Actinomycetota</taxon>
        <taxon>Actinomycetes</taxon>
        <taxon>Catenulisporales</taxon>
        <taxon>Catenulisporaceae</taxon>
        <taxon>Catenulispora</taxon>
    </lineage>
</organism>
<evidence type="ECO:0000313" key="3">
    <source>
        <dbReference type="Proteomes" id="UP000000851"/>
    </source>
</evidence>
<dbReference type="Pfam" id="PF09852">
    <property type="entry name" value="DUF2079"/>
    <property type="match status" value="1"/>
</dbReference>
<gene>
    <name evidence="2" type="ordered locus">Caci_5084</name>
</gene>
<dbReference type="eggNOG" id="COG3463">
    <property type="taxonomic scope" value="Bacteria"/>
</dbReference>
<sequence>MPEDLAERPAARRSPHGYVLAAMVVLVAVAYAVYELTVYRTYRSSTYDLVIFDQAVRSYSHFHLPVAIVKGVHNNFGAQFTVLGDHFSPIIAVLAPLYWISGNPKTLLVAQSVLLAGAIPWLWVYARRASGTFAAYCVVVIYAVSWPVAAAVAFDFHETAFVPLLSAVLLERYQAGRRVHAVLAACLLLLVKEDIGLLVAGFGLFLVTGCRLPAQEKYARQRLLGAAFVVGGVGWTLVATHVFIPAFGGRGNYYWAYTALGPDLPSATTHAIAHPVSTLQLFGTPSIKITTMTWLVVPLLLLPLASPLTLMVIPALAARMGSNLFPNWWGEEYQYNAELIVPLVAAGLDGALRINMLLTRLRPIWTWTKRIGPAWAAGALMVSVAVIPKFAFDAYGQSSFYRLTPADRAAATAAGHVPDGVVVEAASLIGPHLSARDTVLLLDKTPRWAPWVVAQISDPTFPISDAAAQKARVTYLETNGYRPVWHDDFYVVLTKPGSVPDYTRHG</sequence>